<sequence>IDRQREEAVRQAAAAGLSALSVPQLKEKCRAAGLPNLAPRGGKSLKTAVSLKRKALEERDQALAEAKRAKAGKGEKKQRVALTTIAKEFICPITQELPISPVTAEDGKVYEETAIREWFSKKDGAPTSPSTGAVIGTKLFPAPQARNTIEALIQSGAIAGEIAEAWKQKLEDEKEVKETRAEAEGGDGEAMYMLGAWYREDEVQARAWYELSAATRDPRGMGTYGECLLCGVGGPKDNVFGVMNVTAAAELGSNLGAYRLGWAFFEGGHGLPKDPVRARYWLKKVVDGECTHKDLYDADLLAAEAEEYLRELDQEA</sequence>
<dbReference type="SMART" id="SM00504">
    <property type="entry name" value="Ubox"/>
    <property type="match status" value="1"/>
</dbReference>
<dbReference type="SUPFAM" id="SSF57850">
    <property type="entry name" value="RING/U-box"/>
    <property type="match status" value="1"/>
</dbReference>
<evidence type="ECO:0000313" key="3">
    <source>
        <dbReference type="Proteomes" id="UP000789595"/>
    </source>
</evidence>
<dbReference type="InterPro" id="IPR003613">
    <property type="entry name" value="Ubox_domain"/>
</dbReference>
<dbReference type="GO" id="GO:0004842">
    <property type="term" value="F:ubiquitin-protein transferase activity"/>
    <property type="evidence" value="ECO:0007669"/>
    <property type="project" value="InterPro"/>
</dbReference>
<dbReference type="InterPro" id="IPR052085">
    <property type="entry name" value="WD-SAM-U-box"/>
</dbReference>
<gene>
    <name evidence="2" type="ORF">PECAL_2P23170</name>
</gene>
<dbReference type="SMART" id="SM00671">
    <property type="entry name" value="SEL1"/>
    <property type="match status" value="3"/>
</dbReference>
<dbReference type="InterPro" id="IPR013083">
    <property type="entry name" value="Znf_RING/FYVE/PHD"/>
</dbReference>
<dbReference type="InterPro" id="IPR011990">
    <property type="entry name" value="TPR-like_helical_dom_sf"/>
</dbReference>
<reference evidence="2" key="1">
    <citation type="submission" date="2021-11" db="EMBL/GenBank/DDBJ databases">
        <authorList>
            <consortium name="Genoscope - CEA"/>
            <person name="William W."/>
        </authorList>
    </citation>
    <scope>NUCLEOTIDE SEQUENCE</scope>
</reference>
<accession>A0A8J2SAX2</accession>
<dbReference type="PANTHER" id="PTHR46573:SF1">
    <property type="entry name" value="WD REPEAT, SAM AND U-BOX DOMAIN-CONTAINING PROTEIN 1"/>
    <property type="match status" value="1"/>
</dbReference>
<dbReference type="Gene3D" id="3.30.40.10">
    <property type="entry name" value="Zinc/RING finger domain, C3HC4 (zinc finger)"/>
    <property type="match status" value="1"/>
</dbReference>
<feature type="non-terminal residue" evidence="2">
    <location>
        <position position="1"/>
    </location>
</feature>
<dbReference type="CDD" id="cd16655">
    <property type="entry name" value="RING-Ubox_WDSUB1-like"/>
    <property type="match status" value="1"/>
</dbReference>
<dbReference type="PROSITE" id="PS51698">
    <property type="entry name" value="U_BOX"/>
    <property type="match status" value="1"/>
</dbReference>
<dbReference type="OrthoDB" id="272077at2759"/>
<dbReference type="Gene3D" id="1.25.40.10">
    <property type="entry name" value="Tetratricopeptide repeat domain"/>
    <property type="match status" value="1"/>
</dbReference>
<evidence type="ECO:0000259" key="1">
    <source>
        <dbReference type="PROSITE" id="PS51698"/>
    </source>
</evidence>
<dbReference type="GO" id="GO:0016567">
    <property type="term" value="P:protein ubiquitination"/>
    <property type="evidence" value="ECO:0007669"/>
    <property type="project" value="InterPro"/>
</dbReference>
<protein>
    <recommendedName>
        <fullName evidence="1">U-box domain-containing protein</fullName>
    </recommendedName>
</protein>
<feature type="domain" description="U-box" evidence="1">
    <location>
        <begin position="84"/>
        <end position="159"/>
    </location>
</feature>
<dbReference type="PANTHER" id="PTHR46573">
    <property type="entry name" value="WD REPEAT, SAM AND U-BOX DOMAIN-CONTAINING PROTEIN 1"/>
    <property type="match status" value="1"/>
</dbReference>
<dbReference type="EMBL" id="CAKKNE010000002">
    <property type="protein sequence ID" value="CAH0369203.1"/>
    <property type="molecule type" value="Genomic_DNA"/>
</dbReference>
<keyword evidence="3" id="KW-1185">Reference proteome</keyword>
<name>A0A8J2SAX2_9STRA</name>
<evidence type="ECO:0000313" key="2">
    <source>
        <dbReference type="EMBL" id="CAH0369203.1"/>
    </source>
</evidence>
<dbReference type="AlphaFoldDB" id="A0A8J2SAX2"/>
<organism evidence="2 3">
    <name type="scientific">Pelagomonas calceolata</name>
    <dbReference type="NCBI Taxonomy" id="35677"/>
    <lineage>
        <taxon>Eukaryota</taxon>
        <taxon>Sar</taxon>
        <taxon>Stramenopiles</taxon>
        <taxon>Ochrophyta</taxon>
        <taxon>Pelagophyceae</taxon>
        <taxon>Pelagomonadales</taxon>
        <taxon>Pelagomonadaceae</taxon>
        <taxon>Pelagomonas</taxon>
    </lineage>
</organism>
<dbReference type="Pfam" id="PF04564">
    <property type="entry name" value="U-box"/>
    <property type="match status" value="1"/>
</dbReference>
<dbReference type="Proteomes" id="UP000789595">
    <property type="component" value="Unassembled WGS sequence"/>
</dbReference>
<dbReference type="InterPro" id="IPR006597">
    <property type="entry name" value="Sel1-like"/>
</dbReference>
<comment type="caution">
    <text evidence="2">The sequence shown here is derived from an EMBL/GenBank/DDBJ whole genome shotgun (WGS) entry which is preliminary data.</text>
</comment>
<proteinExistence type="predicted"/>
<dbReference type="Pfam" id="PF08238">
    <property type="entry name" value="Sel1"/>
    <property type="match status" value="3"/>
</dbReference>
<dbReference type="SUPFAM" id="SSF81901">
    <property type="entry name" value="HCP-like"/>
    <property type="match status" value="1"/>
</dbReference>